<dbReference type="InterPro" id="IPR000847">
    <property type="entry name" value="LysR_HTH_N"/>
</dbReference>
<dbReference type="PANTHER" id="PTHR30346:SF26">
    <property type="entry name" value="HYDROGEN PEROXIDE-INDUCIBLE GENES ACTIVATOR"/>
    <property type="match status" value="1"/>
</dbReference>
<keyword evidence="4" id="KW-0010">Activator</keyword>
<dbReference type="GO" id="GO:0003677">
    <property type="term" value="F:DNA binding"/>
    <property type="evidence" value="ECO:0007669"/>
    <property type="project" value="UniProtKB-KW"/>
</dbReference>
<proteinExistence type="inferred from homology"/>
<evidence type="ECO:0000259" key="6">
    <source>
        <dbReference type="PROSITE" id="PS50931"/>
    </source>
</evidence>
<dbReference type="InterPro" id="IPR036388">
    <property type="entry name" value="WH-like_DNA-bd_sf"/>
</dbReference>
<comment type="caution">
    <text evidence="7">The sequence shown here is derived from an EMBL/GenBank/DDBJ whole genome shotgun (WGS) entry which is preliminary data.</text>
</comment>
<dbReference type="Gene3D" id="3.40.190.10">
    <property type="entry name" value="Periplasmic binding protein-like II"/>
    <property type="match status" value="2"/>
</dbReference>
<dbReference type="Gene3D" id="1.10.10.10">
    <property type="entry name" value="Winged helix-like DNA-binding domain superfamily/Winged helix DNA-binding domain"/>
    <property type="match status" value="1"/>
</dbReference>
<accession>A0A4S8NRK8</accession>
<dbReference type="RefSeq" id="WP_136600472.1">
    <property type="nucleotide sequence ID" value="NZ_STGV01000012.1"/>
</dbReference>
<evidence type="ECO:0000313" key="8">
    <source>
        <dbReference type="Proteomes" id="UP000308828"/>
    </source>
</evidence>
<dbReference type="SUPFAM" id="SSF46785">
    <property type="entry name" value="Winged helix' DNA-binding domain"/>
    <property type="match status" value="1"/>
</dbReference>
<comment type="similarity">
    <text evidence="1">Belongs to the LysR transcriptional regulatory family.</text>
</comment>
<keyword evidence="5" id="KW-0804">Transcription</keyword>
<dbReference type="Proteomes" id="UP000308828">
    <property type="component" value="Unassembled WGS sequence"/>
</dbReference>
<keyword evidence="8" id="KW-1185">Reference proteome</keyword>
<evidence type="ECO:0000313" key="7">
    <source>
        <dbReference type="EMBL" id="THV19718.1"/>
    </source>
</evidence>
<dbReference type="InterPro" id="IPR005119">
    <property type="entry name" value="LysR_subst-bd"/>
</dbReference>
<dbReference type="Pfam" id="PF03466">
    <property type="entry name" value="LysR_substrate"/>
    <property type="match status" value="1"/>
</dbReference>
<sequence>MREEISNRLASLSIRDLMLVLAVHRCGGFRAAAEEMGISASGLSHQVRKAETVLGTTVFERGARKVTPTDAGGDILRRIGMLLQQVAALGHETSRRAGAFGGRLRVGMISTVGPFLIPQTVGFVHKHYPRLELAFMEGKHEGLSRRLREGELDLVITACPVLDEAFHQVELLNEPFHLLTSVENPVIQRDQIEPADLAKLDLLPLSEDDFPMSMEDSTLRFADRSNGPILRSYGLSIETRVHLVREQGYSCLIPSIACGQSISGTQFALAEIKGEPVRRQIFALWRRSSPYPVDLENFAKELAILLKEGQRSVRS</sequence>
<dbReference type="PANTHER" id="PTHR30346">
    <property type="entry name" value="TRANSCRIPTIONAL DUAL REGULATOR HCAR-RELATED"/>
    <property type="match status" value="1"/>
</dbReference>
<dbReference type="PROSITE" id="PS50931">
    <property type="entry name" value="HTH_LYSR"/>
    <property type="match status" value="1"/>
</dbReference>
<organism evidence="7 8">
    <name type="scientific">Peteryoungia ipomoeae</name>
    <dbReference type="NCBI Taxonomy" id="1210932"/>
    <lineage>
        <taxon>Bacteria</taxon>
        <taxon>Pseudomonadati</taxon>
        <taxon>Pseudomonadota</taxon>
        <taxon>Alphaproteobacteria</taxon>
        <taxon>Hyphomicrobiales</taxon>
        <taxon>Rhizobiaceae</taxon>
        <taxon>Peteryoungia</taxon>
    </lineage>
</organism>
<protein>
    <submittedName>
        <fullName evidence="7">LysR family transcriptional regulator</fullName>
    </submittedName>
</protein>
<keyword evidence="2" id="KW-0805">Transcription regulation</keyword>
<keyword evidence="3" id="KW-0238">DNA-binding</keyword>
<dbReference type="EMBL" id="STGV01000012">
    <property type="protein sequence ID" value="THV19718.1"/>
    <property type="molecule type" value="Genomic_DNA"/>
</dbReference>
<evidence type="ECO:0000256" key="4">
    <source>
        <dbReference type="ARBA" id="ARBA00023159"/>
    </source>
</evidence>
<evidence type="ECO:0000256" key="5">
    <source>
        <dbReference type="ARBA" id="ARBA00023163"/>
    </source>
</evidence>
<evidence type="ECO:0000256" key="1">
    <source>
        <dbReference type="ARBA" id="ARBA00009437"/>
    </source>
</evidence>
<name>A0A4S8NRK8_9HYPH</name>
<evidence type="ECO:0000256" key="2">
    <source>
        <dbReference type="ARBA" id="ARBA00023015"/>
    </source>
</evidence>
<gene>
    <name evidence="7" type="ORF">FAA97_20660</name>
</gene>
<dbReference type="GO" id="GO:0003700">
    <property type="term" value="F:DNA-binding transcription factor activity"/>
    <property type="evidence" value="ECO:0007669"/>
    <property type="project" value="InterPro"/>
</dbReference>
<dbReference type="Pfam" id="PF00126">
    <property type="entry name" value="HTH_1"/>
    <property type="match status" value="1"/>
</dbReference>
<dbReference type="SUPFAM" id="SSF53850">
    <property type="entry name" value="Periplasmic binding protein-like II"/>
    <property type="match status" value="1"/>
</dbReference>
<dbReference type="InterPro" id="IPR036390">
    <property type="entry name" value="WH_DNA-bd_sf"/>
</dbReference>
<feature type="domain" description="HTH lysR-type" evidence="6">
    <location>
        <begin position="12"/>
        <end position="69"/>
    </location>
</feature>
<dbReference type="AlphaFoldDB" id="A0A4S8NRK8"/>
<dbReference type="GO" id="GO:0032993">
    <property type="term" value="C:protein-DNA complex"/>
    <property type="evidence" value="ECO:0007669"/>
    <property type="project" value="TreeGrafter"/>
</dbReference>
<reference evidence="7 8" key="1">
    <citation type="submission" date="2019-04" db="EMBL/GenBank/DDBJ databases">
        <title>Genome sequence of strain shin9-1.</title>
        <authorList>
            <person name="Gao J."/>
            <person name="Sun J."/>
        </authorList>
    </citation>
    <scope>NUCLEOTIDE SEQUENCE [LARGE SCALE GENOMIC DNA]</scope>
    <source>
        <strain evidence="8">shin9-1</strain>
    </source>
</reference>
<dbReference type="OrthoDB" id="9811588at2"/>
<evidence type="ECO:0000256" key="3">
    <source>
        <dbReference type="ARBA" id="ARBA00023125"/>
    </source>
</evidence>